<keyword evidence="7 9" id="KW-0811">Translocation</keyword>
<keyword evidence="8 9" id="KW-0472">Membrane</keyword>
<reference evidence="10 11" key="1">
    <citation type="journal article" date="2015" name="Nature">
        <title>rRNA introns, odd ribosomes, and small enigmatic genomes across a large radiation of phyla.</title>
        <authorList>
            <person name="Brown C.T."/>
            <person name="Hug L.A."/>
            <person name="Thomas B.C."/>
            <person name="Sharon I."/>
            <person name="Castelle C.J."/>
            <person name="Singh A."/>
            <person name="Wilkins M.J."/>
            <person name="Williams K.H."/>
            <person name="Banfield J.F."/>
        </authorList>
    </citation>
    <scope>NUCLEOTIDE SEQUENCE [LARGE SCALE GENOMIC DNA]</scope>
</reference>
<evidence type="ECO:0000256" key="8">
    <source>
        <dbReference type="ARBA" id="ARBA00023136"/>
    </source>
</evidence>
<dbReference type="AlphaFoldDB" id="A0A0G0Z0Y1"/>
<keyword evidence="4 9" id="KW-0812">Transmembrane</keyword>
<accession>A0A0G0Z0Y1</accession>
<name>A0A0G0Z0Y1_9BACT</name>
<dbReference type="Proteomes" id="UP000034516">
    <property type="component" value="Unassembled WGS sequence"/>
</dbReference>
<dbReference type="EMBL" id="LCCW01000013">
    <property type="protein sequence ID" value="KKS42462.1"/>
    <property type="molecule type" value="Genomic_DNA"/>
</dbReference>
<dbReference type="GO" id="GO:0009306">
    <property type="term" value="P:protein secretion"/>
    <property type="evidence" value="ECO:0007669"/>
    <property type="project" value="UniProtKB-UniRule"/>
</dbReference>
<comment type="caution">
    <text evidence="10">The sequence shown here is derived from an EMBL/GenBank/DDBJ whole genome shotgun (WGS) entry which is preliminary data.</text>
</comment>
<protein>
    <recommendedName>
        <fullName evidence="9">Protein-export membrane protein SecG</fullName>
    </recommendedName>
</protein>
<dbReference type="GO" id="GO:0005886">
    <property type="term" value="C:plasma membrane"/>
    <property type="evidence" value="ECO:0007669"/>
    <property type="project" value="UniProtKB-SubCell"/>
</dbReference>
<evidence type="ECO:0000256" key="7">
    <source>
        <dbReference type="ARBA" id="ARBA00023010"/>
    </source>
</evidence>
<keyword evidence="6 9" id="KW-1133">Transmembrane helix</keyword>
<keyword evidence="3 9" id="KW-0813">Transport</keyword>
<evidence type="ECO:0000256" key="1">
    <source>
        <dbReference type="ARBA" id="ARBA00004141"/>
    </source>
</evidence>
<evidence type="ECO:0000256" key="5">
    <source>
        <dbReference type="ARBA" id="ARBA00022927"/>
    </source>
</evidence>
<dbReference type="NCBIfam" id="TIGR00810">
    <property type="entry name" value="secG"/>
    <property type="match status" value="1"/>
</dbReference>
<feature type="transmembrane region" description="Helical" evidence="9">
    <location>
        <begin position="49"/>
        <end position="70"/>
    </location>
</feature>
<sequence>MQMLDIIQIVIAILLIITILLQNRGSGLGSAFGGEGNIYMAKRGAEKFIFFATIALAVAFLGLGVARIMLQ</sequence>
<comment type="function">
    <text evidence="9">Involved in protein export. Participates in an early event of protein translocation.</text>
</comment>
<dbReference type="GO" id="GO:0015450">
    <property type="term" value="F:protein-transporting ATPase activity"/>
    <property type="evidence" value="ECO:0007669"/>
    <property type="project" value="UniProtKB-UniRule"/>
</dbReference>
<comment type="subcellular location">
    <subcellularLocation>
        <location evidence="9">Cell membrane</location>
        <topology evidence="9">Multi-pass membrane protein</topology>
    </subcellularLocation>
    <subcellularLocation>
        <location evidence="1">Membrane</location>
        <topology evidence="1">Multi-pass membrane protein</topology>
    </subcellularLocation>
</comment>
<evidence type="ECO:0000256" key="2">
    <source>
        <dbReference type="ARBA" id="ARBA00008445"/>
    </source>
</evidence>
<evidence type="ECO:0000256" key="4">
    <source>
        <dbReference type="ARBA" id="ARBA00022692"/>
    </source>
</evidence>
<evidence type="ECO:0000256" key="3">
    <source>
        <dbReference type="ARBA" id="ARBA00022448"/>
    </source>
</evidence>
<evidence type="ECO:0000313" key="11">
    <source>
        <dbReference type="Proteomes" id="UP000034516"/>
    </source>
</evidence>
<keyword evidence="5 9" id="KW-0653">Protein transport</keyword>
<comment type="caution">
    <text evidence="9">Lacks conserved residue(s) required for the propagation of feature annotation.</text>
</comment>
<evidence type="ECO:0000313" key="10">
    <source>
        <dbReference type="EMBL" id="KKS42462.1"/>
    </source>
</evidence>
<keyword evidence="9" id="KW-1003">Cell membrane</keyword>
<dbReference type="InterPro" id="IPR004692">
    <property type="entry name" value="SecG"/>
</dbReference>
<evidence type="ECO:0000256" key="6">
    <source>
        <dbReference type="ARBA" id="ARBA00022989"/>
    </source>
</evidence>
<dbReference type="Pfam" id="PF03840">
    <property type="entry name" value="SecG"/>
    <property type="match status" value="1"/>
</dbReference>
<proteinExistence type="inferred from homology"/>
<comment type="similarity">
    <text evidence="2 9">Belongs to the SecG family.</text>
</comment>
<organism evidence="10 11">
    <name type="scientific">Candidatus Kuenenbacteria bacterium GW2011_GWA2_42_15</name>
    <dbReference type="NCBI Taxonomy" id="1618677"/>
    <lineage>
        <taxon>Bacteria</taxon>
        <taxon>Candidatus Kueneniibacteriota</taxon>
    </lineage>
</organism>
<gene>
    <name evidence="10" type="ORF">UV02_C0013G0002</name>
</gene>
<evidence type="ECO:0000256" key="9">
    <source>
        <dbReference type="RuleBase" id="RU365087"/>
    </source>
</evidence>